<evidence type="ECO:0000256" key="9">
    <source>
        <dbReference type="ARBA" id="ARBA00023163"/>
    </source>
</evidence>
<evidence type="ECO:0000256" key="3">
    <source>
        <dbReference type="ARBA" id="ARBA00022723"/>
    </source>
</evidence>
<evidence type="ECO:0000259" key="14">
    <source>
        <dbReference type="PROSITE" id="PS50157"/>
    </source>
</evidence>
<gene>
    <name evidence="15" type="ORF">MNOR_LOCUS32450</name>
</gene>
<feature type="domain" description="C2H2-type" evidence="14">
    <location>
        <begin position="354"/>
        <end position="381"/>
    </location>
</feature>
<feature type="domain" description="PHD-type" evidence="13">
    <location>
        <begin position="11"/>
        <end position="71"/>
    </location>
</feature>
<evidence type="ECO:0000256" key="10">
    <source>
        <dbReference type="ARBA" id="ARBA00023242"/>
    </source>
</evidence>
<dbReference type="GO" id="GO:0008270">
    <property type="term" value="F:zinc ion binding"/>
    <property type="evidence" value="ECO:0007669"/>
    <property type="project" value="UniProtKB-KW"/>
</dbReference>
<dbReference type="SUPFAM" id="SSF57667">
    <property type="entry name" value="beta-beta-alpha zinc fingers"/>
    <property type="match status" value="7"/>
</dbReference>
<dbReference type="PROSITE" id="PS50016">
    <property type="entry name" value="ZF_PHD_2"/>
    <property type="match status" value="1"/>
</dbReference>
<dbReference type="SMART" id="SM00355">
    <property type="entry name" value="ZnF_C2H2"/>
    <property type="match status" value="12"/>
</dbReference>
<dbReference type="InterPro" id="IPR019786">
    <property type="entry name" value="Zinc_finger_PHD-type_CS"/>
</dbReference>
<comment type="subcellular location">
    <subcellularLocation>
        <location evidence="1">Nucleus</location>
    </subcellularLocation>
</comment>
<keyword evidence="3" id="KW-0479">Metal-binding</keyword>
<name>A0AAV2S2S5_MEGNR</name>
<dbReference type="PANTHER" id="PTHR47772:SF13">
    <property type="entry name" value="GASTRULA ZINC FINGER PROTEIN XLCGF49.1-LIKE-RELATED"/>
    <property type="match status" value="1"/>
</dbReference>
<dbReference type="PROSITE" id="PS50157">
    <property type="entry name" value="ZINC_FINGER_C2H2_2"/>
    <property type="match status" value="12"/>
</dbReference>
<evidence type="ECO:0000313" key="16">
    <source>
        <dbReference type="Proteomes" id="UP001497623"/>
    </source>
</evidence>
<dbReference type="FunFam" id="3.30.160.60:FF:000882">
    <property type="entry name" value="Predicted gene, 21060"/>
    <property type="match status" value="1"/>
</dbReference>
<dbReference type="FunFam" id="3.30.160.60:FF:000275">
    <property type="entry name" value="zinc finger protein 90 homolog"/>
    <property type="match status" value="1"/>
</dbReference>
<evidence type="ECO:0000259" key="13">
    <source>
        <dbReference type="PROSITE" id="PS50016"/>
    </source>
</evidence>
<evidence type="ECO:0000256" key="12">
    <source>
        <dbReference type="SAM" id="MobiDB-lite"/>
    </source>
</evidence>
<keyword evidence="8" id="KW-0238">DNA-binding</keyword>
<organism evidence="15 16">
    <name type="scientific">Meganyctiphanes norvegica</name>
    <name type="common">Northern krill</name>
    <name type="synonym">Thysanopoda norvegica</name>
    <dbReference type="NCBI Taxonomy" id="48144"/>
    <lineage>
        <taxon>Eukaryota</taxon>
        <taxon>Metazoa</taxon>
        <taxon>Ecdysozoa</taxon>
        <taxon>Arthropoda</taxon>
        <taxon>Crustacea</taxon>
        <taxon>Multicrustacea</taxon>
        <taxon>Malacostraca</taxon>
        <taxon>Eumalacostraca</taxon>
        <taxon>Eucarida</taxon>
        <taxon>Euphausiacea</taxon>
        <taxon>Euphausiidae</taxon>
        <taxon>Meganyctiphanes</taxon>
    </lineage>
</organism>
<feature type="domain" description="C2H2-type" evidence="14">
    <location>
        <begin position="241"/>
        <end position="268"/>
    </location>
</feature>
<evidence type="ECO:0000256" key="4">
    <source>
        <dbReference type="ARBA" id="ARBA00022737"/>
    </source>
</evidence>
<feature type="domain" description="C2H2-type" evidence="14">
    <location>
        <begin position="466"/>
        <end position="493"/>
    </location>
</feature>
<sequence>MKTGEGENMNNVNCGICDAIVEEDSEGLYCDVCNCWYHNTCGESPLMEDIYCLLNDAPINVKWFCDKCIWETEKWITSFNADKSNDIIDDEESHFDNSQTISEFGEQEVENSIESQTNISVQENKNIKKRGRPKKIKLNENVNKTDVLADECNYDIIKEPEVKIEVQNEDIDFEDSSYSYSDSWSSDDNHEAKENNKKKRRHGFKKKSIKRSYCNLCSKGFLKPEDFVAHNLWHDGDKKPYKCTKCDSTFAQKGQLKTHSARHSDDKPFICEICAKGFKIKGALKRHLKEIHSDDKPHECAVCEYRTAHKSNLDIHMLKHTDEKPYQCTECDYSCKAAHYLTKHMVIHSSGKPHACEICGKAFLRKDHLKNHMYTHTDDKPFACTMCDAKFAKKVRLTIHTRIHTGERPYACPLCDYKAIQRNALSCHMQTHTGEKPYVCDICGKQVRDSQSLKQHTMIHTGEKPLKCEICSKRFRASGTLRVHMMYHTKTMKHHCPECGYGSPTRDKMKLHIETVHTTETPYECDMCGNRYKTKGNLSKHKRGIRGSCQGANGSNFSKHQKLTDHSHRIEEKPELPKFSNQEPEKHRIQLQTFSEQSQDKSKNTTFQQLYPGAVPGIHSIPNPSSYHTPPPLLLYAGTTSSNSHYHGDLTSLALQQSTANF</sequence>
<dbReference type="PANTHER" id="PTHR47772">
    <property type="entry name" value="ZINC FINGER PROTEIN 200"/>
    <property type="match status" value="1"/>
</dbReference>
<keyword evidence="9" id="KW-0804">Transcription</keyword>
<feature type="region of interest" description="Disordered" evidence="12">
    <location>
        <begin position="178"/>
        <end position="204"/>
    </location>
</feature>
<proteinExistence type="inferred from homology"/>
<dbReference type="InterPro" id="IPR013083">
    <property type="entry name" value="Znf_RING/FYVE/PHD"/>
</dbReference>
<dbReference type="Gene3D" id="3.30.40.10">
    <property type="entry name" value="Zinc/RING finger domain, C3HC4 (zinc finger)"/>
    <property type="match status" value="1"/>
</dbReference>
<feature type="domain" description="C2H2-type" evidence="14">
    <location>
        <begin position="523"/>
        <end position="543"/>
    </location>
</feature>
<protein>
    <submittedName>
        <fullName evidence="15">Uncharacterized protein</fullName>
    </submittedName>
</protein>
<feature type="domain" description="C2H2-type" evidence="14">
    <location>
        <begin position="212"/>
        <end position="239"/>
    </location>
</feature>
<evidence type="ECO:0000256" key="8">
    <source>
        <dbReference type="ARBA" id="ARBA00023125"/>
    </source>
</evidence>
<dbReference type="InterPro" id="IPR011011">
    <property type="entry name" value="Znf_FYVE_PHD"/>
</dbReference>
<feature type="compositionally biased region" description="Basic and acidic residues" evidence="12">
    <location>
        <begin position="562"/>
        <end position="576"/>
    </location>
</feature>
<dbReference type="Proteomes" id="UP001497623">
    <property type="component" value="Unassembled WGS sequence"/>
</dbReference>
<evidence type="ECO:0000256" key="1">
    <source>
        <dbReference type="ARBA" id="ARBA00004123"/>
    </source>
</evidence>
<feature type="domain" description="C2H2-type" evidence="14">
    <location>
        <begin position="382"/>
        <end position="409"/>
    </location>
</feature>
<reference evidence="15 16" key="1">
    <citation type="submission" date="2024-05" db="EMBL/GenBank/DDBJ databases">
        <authorList>
            <person name="Wallberg A."/>
        </authorList>
    </citation>
    <scope>NUCLEOTIDE SEQUENCE [LARGE SCALE GENOMIC DNA]</scope>
</reference>
<feature type="domain" description="C2H2-type" evidence="14">
    <location>
        <begin position="269"/>
        <end position="297"/>
    </location>
</feature>
<dbReference type="Pfam" id="PF13894">
    <property type="entry name" value="zf-C2H2_4"/>
    <property type="match status" value="1"/>
</dbReference>
<feature type="region of interest" description="Disordered" evidence="12">
    <location>
        <begin position="537"/>
        <end position="584"/>
    </location>
</feature>
<dbReference type="GO" id="GO:0003677">
    <property type="term" value="F:DNA binding"/>
    <property type="evidence" value="ECO:0007669"/>
    <property type="project" value="UniProtKB-KW"/>
</dbReference>
<dbReference type="InterPro" id="IPR013087">
    <property type="entry name" value="Znf_C2H2_type"/>
</dbReference>
<evidence type="ECO:0000256" key="2">
    <source>
        <dbReference type="ARBA" id="ARBA00006991"/>
    </source>
</evidence>
<keyword evidence="4" id="KW-0677">Repeat</keyword>
<evidence type="ECO:0000256" key="5">
    <source>
        <dbReference type="ARBA" id="ARBA00022771"/>
    </source>
</evidence>
<dbReference type="GO" id="GO:0005634">
    <property type="term" value="C:nucleus"/>
    <property type="evidence" value="ECO:0007669"/>
    <property type="project" value="UniProtKB-SubCell"/>
</dbReference>
<dbReference type="InterPro" id="IPR036236">
    <property type="entry name" value="Znf_C2H2_sf"/>
</dbReference>
<dbReference type="FunFam" id="3.30.160.60:FF:000065">
    <property type="entry name" value="B-cell CLL/lymphoma 6, member B"/>
    <property type="match status" value="1"/>
</dbReference>
<keyword evidence="5 11" id="KW-0863">Zinc-finger</keyword>
<feature type="domain" description="C2H2-type" evidence="14">
    <location>
        <begin position="494"/>
        <end position="522"/>
    </location>
</feature>
<keyword evidence="6" id="KW-0862">Zinc</keyword>
<comment type="similarity">
    <text evidence="2">Belongs to the krueppel C2H2-type zinc-finger protein family.</text>
</comment>
<keyword evidence="7" id="KW-0805">Transcription regulation</keyword>
<feature type="domain" description="C2H2-type" evidence="14">
    <location>
        <begin position="298"/>
        <end position="325"/>
    </location>
</feature>
<keyword evidence="10" id="KW-0539">Nucleus</keyword>
<comment type="caution">
    <text evidence="15">The sequence shown here is derived from an EMBL/GenBank/DDBJ whole genome shotgun (WGS) entry which is preliminary data.</text>
</comment>
<evidence type="ECO:0000256" key="7">
    <source>
        <dbReference type="ARBA" id="ARBA00023015"/>
    </source>
</evidence>
<dbReference type="SUPFAM" id="SSF57903">
    <property type="entry name" value="FYVE/PHD zinc finger"/>
    <property type="match status" value="1"/>
</dbReference>
<evidence type="ECO:0000256" key="11">
    <source>
        <dbReference type="PROSITE-ProRule" id="PRU00042"/>
    </source>
</evidence>
<dbReference type="PROSITE" id="PS00028">
    <property type="entry name" value="ZINC_FINGER_C2H2_1"/>
    <property type="match status" value="8"/>
</dbReference>
<dbReference type="Gene3D" id="3.30.160.60">
    <property type="entry name" value="Classic Zinc Finger"/>
    <property type="match status" value="10"/>
</dbReference>
<dbReference type="Pfam" id="PF00096">
    <property type="entry name" value="zf-C2H2"/>
    <property type="match status" value="5"/>
</dbReference>
<dbReference type="FunFam" id="3.30.160.60:FF:000446">
    <property type="entry name" value="Zinc finger protein"/>
    <property type="match status" value="2"/>
</dbReference>
<feature type="domain" description="C2H2-type" evidence="14">
    <location>
        <begin position="438"/>
        <end position="465"/>
    </location>
</feature>
<feature type="domain" description="C2H2-type" evidence="14">
    <location>
        <begin position="326"/>
        <end position="353"/>
    </location>
</feature>
<dbReference type="FunFam" id="3.30.160.60:FF:002069">
    <property type="entry name" value="Uncharacterized protein"/>
    <property type="match status" value="1"/>
</dbReference>
<dbReference type="AlphaFoldDB" id="A0AAV2S2S5"/>
<dbReference type="PROSITE" id="PS01359">
    <property type="entry name" value="ZF_PHD_1"/>
    <property type="match status" value="1"/>
</dbReference>
<keyword evidence="16" id="KW-1185">Reference proteome</keyword>
<dbReference type="InterPro" id="IPR019787">
    <property type="entry name" value="Znf_PHD-finger"/>
</dbReference>
<dbReference type="FunFam" id="3.30.160.60:FF:000075">
    <property type="entry name" value="Putative zinc finger protein 536"/>
    <property type="match status" value="1"/>
</dbReference>
<feature type="domain" description="C2H2-type" evidence="14">
    <location>
        <begin position="410"/>
        <end position="437"/>
    </location>
</feature>
<evidence type="ECO:0000313" key="15">
    <source>
        <dbReference type="EMBL" id="CAL4160465.1"/>
    </source>
</evidence>
<dbReference type="FunFam" id="3.30.160.60:FF:000733">
    <property type="entry name" value="Zinc finger protein 236 variant"/>
    <property type="match status" value="1"/>
</dbReference>
<dbReference type="InterPro" id="IPR050636">
    <property type="entry name" value="C2H2-ZF_domain-containing"/>
</dbReference>
<accession>A0AAV2S2S5</accession>
<evidence type="ECO:0000256" key="6">
    <source>
        <dbReference type="ARBA" id="ARBA00022833"/>
    </source>
</evidence>
<dbReference type="EMBL" id="CAXKWB010044192">
    <property type="protein sequence ID" value="CAL4160465.1"/>
    <property type="molecule type" value="Genomic_DNA"/>
</dbReference>